<dbReference type="AlphaFoldDB" id="A0A077R979"/>
<dbReference type="GO" id="GO:0003746">
    <property type="term" value="F:translation elongation factor activity"/>
    <property type="evidence" value="ECO:0007669"/>
    <property type="project" value="TreeGrafter"/>
</dbReference>
<dbReference type="PANTHER" id="PTHR43721">
    <property type="entry name" value="ELONGATION FACTOR TU-RELATED"/>
    <property type="match status" value="1"/>
</dbReference>
<dbReference type="PANTHER" id="PTHR43721:SF9">
    <property type="entry name" value="GTP-BINDING PROTEIN 1"/>
    <property type="match status" value="1"/>
</dbReference>
<sequence length="700" mass="74092">MFEDQISRSPPTSSPWSARLSTSVSTSASTTAPPTPPSHHPFVTNTTYVDTTSAKQFNASDHQMPALHLLNMSCDETLSDTSDEADGFFSLEMDVSIDQQLQHHDSPHIHNDVPSSAQTAPPPILSLSHRFDPDPQRNNFRVSAASPILHPAVRRASETLAYSSSPLQHVGLDPIMASRSRNSPVLNEAAAAAAVGGGGVGGNNHKVSNAANIDAHNASPPSSFSPIPPEVDQKGNLEYKLKILPPSRERFDRLVTQLKWRLLEGGGLAVYEIGVLDDGTLIGLDSDSMKDSLKLLSLMAAEVGAHCFVQRVLALEKVSSSTTEHVATNGSDNVSQHVVGQHQPLNSASSQTATSHLAAAAAKSDLSLRALASHEATHMLQPYVLTACMDENARADLLHTGSAGLFRFKIAEQQTSIPPPLANIDGDASAASTPSVAAVDPVDSAAFTATQDDAGMAMSAQTKRRLLKATNNLPSKNGSNSNGDATLSRAKKDILKGLDQSAIVYLPSKEEKRILRAAEAAAGEAAAAAQEDTAAVERALSHTETQERNMMTKMTRVADCVQPKTARARARARKLAGHGGCGNDSTSTPSYLESSFSPTPLPATKGVNATITKTTATIHNSAAGAYAGYENVMSAFGVLSERAARTLLGPNIGPNINDGDTDCNHVEQCAVNTARLIVEAVVRRDTNLEHNFGDFQAVRE</sequence>
<feature type="region of interest" description="Disordered" evidence="1">
    <location>
        <begin position="1"/>
        <end position="42"/>
    </location>
</feature>
<feature type="non-terminal residue" evidence="2">
    <location>
        <position position="700"/>
    </location>
</feature>
<proteinExistence type="predicted"/>
<feature type="region of interest" description="Disordered" evidence="1">
    <location>
        <begin position="573"/>
        <end position="599"/>
    </location>
</feature>
<dbReference type="EMBL" id="HG529668">
    <property type="protein sequence ID" value="CDI55923.1"/>
    <property type="molecule type" value="Genomic_DNA"/>
</dbReference>
<evidence type="ECO:0000313" key="2">
    <source>
        <dbReference type="EMBL" id="CDI55923.1"/>
    </source>
</evidence>
<protein>
    <submittedName>
        <fullName evidence="2">Uncharacterized protein</fullName>
    </submittedName>
</protein>
<evidence type="ECO:0000256" key="1">
    <source>
        <dbReference type="SAM" id="MobiDB-lite"/>
    </source>
</evidence>
<dbReference type="InterPro" id="IPR050055">
    <property type="entry name" value="EF-Tu_GTPase"/>
</dbReference>
<feature type="compositionally biased region" description="Polar residues" evidence="1">
    <location>
        <begin position="7"/>
        <end position="20"/>
    </location>
</feature>
<name>A0A077R979_9BASI</name>
<feature type="region of interest" description="Disordered" evidence="1">
    <location>
        <begin position="112"/>
        <end position="133"/>
    </location>
</feature>
<reference evidence="2" key="1">
    <citation type="journal article" date="2014" name="Genome Biol. Evol.">
        <title>Gene Loss Rather Than Gene Gain Is Associated with a Host Jump from Monocots to Dicots in the Smut Fungus Melanopsichium pennsylvanicum.</title>
        <authorList>
            <person name="Sharma R."/>
            <person name="Mishra B."/>
            <person name="Runge F."/>
            <person name="Thines M."/>
        </authorList>
    </citation>
    <scope>NUCLEOTIDE SEQUENCE</scope>
    <source>
        <strain evidence="2">4</strain>
    </source>
</reference>
<feature type="compositionally biased region" description="Low complexity" evidence="1">
    <location>
        <begin position="21"/>
        <end position="32"/>
    </location>
</feature>
<organism evidence="2">
    <name type="scientific">Melanopsichium pennsylvanicum 4</name>
    <dbReference type="NCBI Taxonomy" id="1398559"/>
    <lineage>
        <taxon>Eukaryota</taxon>
        <taxon>Fungi</taxon>
        <taxon>Dikarya</taxon>
        <taxon>Basidiomycota</taxon>
        <taxon>Ustilaginomycotina</taxon>
        <taxon>Ustilaginomycetes</taxon>
        <taxon>Ustilaginales</taxon>
        <taxon>Ustilaginaceae</taxon>
        <taxon>Melanopsichium</taxon>
    </lineage>
</organism>
<feature type="compositionally biased region" description="Polar residues" evidence="1">
    <location>
        <begin position="583"/>
        <end position="598"/>
    </location>
</feature>
<accession>A0A077R979</accession>